<protein>
    <submittedName>
        <fullName evidence="5">3-oxoacyl-(Acyl-carrier-protein) reductase</fullName>
        <ecNumber evidence="5">1.1.1.100</ecNumber>
    </submittedName>
</protein>
<evidence type="ECO:0000313" key="6">
    <source>
        <dbReference type="Proteomes" id="UP000007150"/>
    </source>
</evidence>
<dbReference type="Pfam" id="PF00106">
    <property type="entry name" value="adh_short"/>
    <property type="match status" value="1"/>
</dbReference>
<dbReference type="InterPro" id="IPR036291">
    <property type="entry name" value="NAD(P)-bd_dom_sf"/>
</dbReference>
<dbReference type="PANTHER" id="PTHR45024">
    <property type="entry name" value="DEHYDROGENASES, SHORT CHAIN"/>
    <property type="match status" value="1"/>
</dbReference>
<dbReference type="PRINTS" id="PR00081">
    <property type="entry name" value="GDHRDH"/>
</dbReference>
<dbReference type="InterPro" id="IPR020904">
    <property type="entry name" value="Sc_DH/Rdtase_CS"/>
</dbReference>
<gene>
    <name evidence="5" type="ORF">Sphch_0172</name>
</gene>
<dbReference type="STRING" id="690566.Sphch_0172"/>
<dbReference type="InterPro" id="IPR051687">
    <property type="entry name" value="Peroxisomal_Beta-Oxidation"/>
</dbReference>
<dbReference type="PRINTS" id="PR00080">
    <property type="entry name" value="SDRFAMILY"/>
</dbReference>
<dbReference type="HOGENOM" id="CLU_010194_14_0_5"/>
<comment type="similarity">
    <text evidence="1 3">Belongs to the short-chain dehydrogenases/reductases (SDR) family.</text>
</comment>
<keyword evidence="2 5" id="KW-0560">Oxidoreductase</keyword>
<evidence type="ECO:0000256" key="3">
    <source>
        <dbReference type="RuleBase" id="RU000363"/>
    </source>
</evidence>
<proteinExistence type="inferred from homology"/>
<accession>F6EUH8</accession>
<evidence type="ECO:0000256" key="1">
    <source>
        <dbReference type="ARBA" id="ARBA00006484"/>
    </source>
</evidence>
<organism evidence="5 6">
    <name type="scientific">Sphingobium chlorophenolicum L-1</name>
    <dbReference type="NCBI Taxonomy" id="690566"/>
    <lineage>
        <taxon>Bacteria</taxon>
        <taxon>Pseudomonadati</taxon>
        <taxon>Pseudomonadota</taxon>
        <taxon>Alphaproteobacteria</taxon>
        <taxon>Sphingomonadales</taxon>
        <taxon>Sphingomonadaceae</taxon>
        <taxon>Sphingobium</taxon>
    </lineage>
</organism>
<dbReference type="Gene3D" id="1.10.287.4290">
    <property type="match status" value="1"/>
</dbReference>
<sequence>MSAPSPQRFEGQTVVVVGGTRGLGFQYASDLAAQGANVVLTGRSDDIADIASQAGAKGGQVVGVQCDIRQPAIFVDAALANFRRIDGLIINAGIVRDRSFGRMTLDEWTEVIDVHLGGSFASAKAVWPIMVDQGGGSILFTTSGAGLHGAFGQANYAAAKAGIIGLAKTLAIEGARAKIRVNAIAPMANTEMTDSVFDERLRDGLKVDQVSPFALSLIHPDCALSGQVIECGGGWAAAMRWQRSLGATCAAPVEFSHVLENLEKVVEFGSGYDLPRSTADSLGAALGDPRQMINR</sequence>
<dbReference type="Gene3D" id="3.40.50.720">
    <property type="entry name" value="NAD(P)-binding Rossmann-like Domain"/>
    <property type="match status" value="1"/>
</dbReference>
<evidence type="ECO:0000313" key="5">
    <source>
        <dbReference type="EMBL" id="AEG47872.1"/>
    </source>
</evidence>
<dbReference type="InterPro" id="IPR002347">
    <property type="entry name" value="SDR_fam"/>
</dbReference>
<reference evidence="5 6" key="1">
    <citation type="submission" date="2011-05" db="EMBL/GenBank/DDBJ databases">
        <title>Complete sequence of chromosome 1 of Sphingobium chlorophenolicum L-1.</title>
        <authorList>
            <consortium name="US DOE Joint Genome Institute"/>
            <person name="Lucas S."/>
            <person name="Han J."/>
            <person name="Lapidus A."/>
            <person name="Cheng J.-F."/>
            <person name="Goodwin L."/>
            <person name="Pitluck S."/>
            <person name="Peters L."/>
            <person name="Daligault H."/>
            <person name="Han C."/>
            <person name="Tapia R."/>
            <person name="Land M."/>
            <person name="Hauser L."/>
            <person name="Kyrpides N."/>
            <person name="Ivanova N."/>
            <person name="Pagani I."/>
            <person name="Turner P."/>
            <person name="Copley S."/>
            <person name="Woyke T."/>
        </authorList>
    </citation>
    <scope>NUCLEOTIDE SEQUENCE [LARGE SCALE GENOMIC DNA]</scope>
    <source>
        <strain evidence="5 6">L-1</strain>
    </source>
</reference>
<dbReference type="RefSeq" id="WP_013846145.1">
    <property type="nucleotide sequence ID" value="NC_015593.1"/>
</dbReference>
<dbReference type="EMBL" id="CP002798">
    <property type="protein sequence ID" value="AEG47872.1"/>
    <property type="molecule type" value="Genomic_DNA"/>
</dbReference>
<dbReference type="PROSITE" id="PS00061">
    <property type="entry name" value="ADH_SHORT"/>
    <property type="match status" value="1"/>
</dbReference>
<feature type="domain" description="Ketoreductase" evidence="4">
    <location>
        <begin position="12"/>
        <end position="190"/>
    </location>
</feature>
<dbReference type="SMART" id="SM00822">
    <property type="entry name" value="PKS_KR"/>
    <property type="match status" value="1"/>
</dbReference>
<keyword evidence="6" id="KW-1185">Reference proteome</keyword>
<dbReference type="PANTHER" id="PTHR45024:SF2">
    <property type="entry name" value="SCP2 DOMAIN-CONTAINING PROTEIN"/>
    <property type="match status" value="1"/>
</dbReference>
<dbReference type="EC" id="1.1.1.100" evidence="5"/>
<evidence type="ECO:0000259" key="4">
    <source>
        <dbReference type="SMART" id="SM00822"/>
    </source>
</evidence>
<dbReference type="InterPro" id="IPR057326">
    <property type="entry name" value="KR_dom"/>
</dbReference>
<evidence type="ECO:0000256" key="2">
    <source>
        <dbReference type="ARBA" id="ARBA00023002"/>
    </source>
</evidence>
<dbReference type="AlphaFoldDB" id="F6EUH8"/>
<dbReference type="GO" id="GO:0004316">
    <property type="term" value="F:3-oxoacyl-[acyl-carrier-protein] reductase (NADPH) activity"/>
    <property type="evidence" value="ECO:0007669"/>
    <property type="project" value="UniProtKB-EC"/>
</dbReference>
<dbReference type="Proteomes" id="UP000007150">
    <property type="component" value="Chromosome 1"/>
</dbReference>
<name>F6EUH8_SPHCR</name>
<dbReference type="KEGG" id="sch:Sphch_0172"/>
<dbReference type="SUPFAM" id="SSF51735">
    <property type="entry name" value="NAD(P)-binding Rossmann-fold domains"/>
    <property type="match status" value="1"/>
</dbReference>